<name>A0A5B7G6G4_PORTR</name>
<reference evidence="2 3" key="1">
    <citation type="submission" date="2019-05" db="EMBL/GenBank/DDBJ databases">
        <title>Another draft genome of Portunus trituberculatus and its Hox gene families provides insights of decapod evolution.</title>
        <authorList>
            <person name="Jeong J.-H."/>
            <person name="Song I."/>
            <person name="Kim S."/>
            <person name="Choi T."/>
            <person name="Kim D."/>
            <person name="Ryu S."/>
            <person name="Kim W."/>
        </authorList>
    </citation>
    <scope>NUCLEOTIDE SEQUENCE [LARGE SCALE GENOMIC DNA]</scope>
    <source>
        <tissue evidence="2">Muscle</tissue>
    </source>
</reference>
<proteinExistence type="predicted"/>
<feature type="compositionally biased region" description="Polar residues" evidence="1">
    <location>
        <begin position="110"/>
        <end position="122"/>
    </location>
</feature>
<dbReference type="Proteomes" id="UP000324222">
    <property type="component" value="Unassembled WGS sequence"/>
</dbReference>
<dbReference type="EMBL" id="VSRR010010654">
    <property type="protein sequence ID" value="MPC52144.1"/>
    <property type="molecule type" value="Genomic_DNA"/>
</dbReference>
<gene>
    <name evidence="2" type="ORF">E2C01_046005</name>
</gene>
<keyword evidence="3" id="KW-1185">Reference proteome</keyword>
<accession>A0A5B7G6G4</accession>
<evidence type="ECO:0000256" key="1">
    <source>
        <dbReference type="SAM" id="MobiDB-lite"/>
    </source>
</evidence>
<evidence type="ECO:0000313" key="3">
    <source>
        <dbReference type="Proteomes" id="UP000324222"/>
    </source>
</evidence>
<organism evidence="2 3">
    <name type="scientific">Portunus trituberculatus</name>
    <name type="common">Swimming crab</name>
    <name type="synonym">Neptunus trituberculatus</name>
    <dbReference type="NCBI Taxonomy" id="210409"/>
    <lineage>
        <taxon>Eukaryota</taxon>
        <taxon>Metazoa</taxon>
        <taxon>Ecdysozoa</taxon>
        <taxon>Arthropoda</taxon>
        <taxon>Crustacea</taxon>
        <taxon>Multicrustacea</taxon>
        <taxon>Malacostraca</taxon>
        <taxon>Eumalacostraca</taxon>
        <taxon>Eucarida</taxon>
        <taxon>Decapoda</taxon>
        <taxon>Pleocyemata</taxon>
        <taxon>Brachyura</taxon>
        <taxon>Eubrachyura</taxon>
        <taxon>Portunoidea</taxon>
        <taxon>Portunidae</taxon>
        <taxon>Portuninae</taxon>
        <taxon>Portunus</taxon>
    </lineage>
</organism>
<feature type="region of interest" description="Disordered" evidence="1">
    <location>
        <begin position="103"/>
        <end position="131"/>
    </location>
</feature>
<evidence type="ECO:0000313" key="2">
    <source>
        <dbReference type="EMBL" id="MPC52144.1"/>
    </source>
</evidence>
<comment type="caution">
    <text evidence="2">The sequence shown here is derived from an EMBL/GenBank/DDBJ whole genome shotgun (WGS) entry which is preliminary data.</text>
</comment>
<protein>
    <submittedName>
        <fullName evidence="2">Uncharacterized protein</fullName>
    </submittedName>
</protein>
<sequence length="131" mass="14108">MKELEEEEENSSVAVTSSCHSIWTIPPAQLLAGSPLAAGTALHRTPLAGHSTLLQDTRGGASGAGRCSAGPRLLHTQLHNETVSGGVDQRQPHREMPVKACLSSPLCTEPSPQMHQSPTSHGQRTRCWRWQ</sequence>
<dbReference type="AlphaFoldDB" id="A0A5B7G6G4"/>